<keyword evidence="3" id="KW-1185">Reference proteome</keyword>
<proteinExistence type="predicted"/>
<evidence type="ECO:0000313" key="2">
    <source>
        <dbReference type="EMBL" id="SEU24913.1"/>
    </source>
</evidence>
<evidence type="ECO:0000256" key="1">
    <source>
        <dbReference type="SAM" id="SignalP"/>
    </source>
</evidence>
<keyword evidence="1" id="KW-0732">Signal</keyword>
<reference evidence="3" key="1">
    <citation type="submission" date="2016-10" db="EMBL/GenBank/DDBJ databases">
        <authorList>
            <person name="Varghese N."/>
            <person name="Submissions S."/>
        </authorList>
    </citation>
    <scope>NUCLEOTIDE SEQUENCE [LARGE SCALE GENOMIC DNA]</scope>
    <source>
        <strain evidence="3">DSM 16858</strain>
    </source>
</reference>
<dbReference type="Proteomes" id="UP000199181">
    <property type="component" value="Unassembled WGS sequence"/>
</dbReference>
<organism evidence="2 3">
    <name type="scientific">Stigmatella erecta</name>
    <dbReference type="NCBI Taxonomy" id="83460"/>
    <lineage>
        <taxon>Bacteria</taxon>
        <taxon>Pseudomonadati</taxon>
        <taxon>Myxococcota</taxon>
        <taxon>Myxococcia</taxon>
        <taxon>Myxococcales</taxon>
        <taxon>Cystobacterineae</taxon>
        <taxon>Archangiaceae</taxon>
        <taxon>Stigmatella</taxon>
    </lineage>
</organism>
<evidence type="ECO:0000313" key="3">
    <source>
        <dbReference type="Proteomes" id="UP000199181"/>
    </source>
</evidence>
<feature type="chain" id="PRO_5011698178" evidence="1">
    <location>
        <begin position="27"/>
        <end position="1480"/>
    </location>
</feature>
<dbReference type="Gene3D" id="3.40.50.410">
    <property type="entry name" value="von Willebrand factor, type A domain"/>
    <property type="match status" value="1"/>
</dbReference>
<dbReference type="InterPro" id="IPR036465">
    <property type="entry name" value="vWFA_dom_sf"/>
</dbReference>
<name>A0A1I0KJ14_9BACT</name>
<dbReference type="RefSeq" id="WP_093523530.1">
    <property type="nucleotide sequence ID" value="NZ_FOIJ01000011.1"/>
</dbReference>
<sequence>MHSWTPKLRHLLTGLALLGVAGAASAQLGDTTQDTPACCQLTTSLIQDVLRGNDPSGDERFFSAEGAPPNLHFIIDVSGSMRELPQVINSQNKAFFDATVNGCENPTLQAFSDSHSWDPNHQYPVPDTGTGLGADTGFPNLFQDDKYYAYYVWGSSSSPIPQWTSRENACQQQVPNWNKPSGSAQYNRCLTCLKTKGYFKVFNTTTDEDATANTNFILWGRFLNFNPPKYVTAKAVLKQVIKDLRRVRVGISIFSATSTNVQKMKPACNEILSNPEAFSTYRADYISRINSLNFTTSTPLARSLLNAGYYFTSSQDIYKTDFGFGASSPSGYTYPTDFKSEALTSESRTVCWGCQSSSIIMITDGEPNSDTLGGTVVTKIRELNGGKVNCPPSAPCPDASNDANYMLDDVAKLLANKDLQKSIPNVIGTLDTFGQQSLNIYTVGFGINSNLLRNTAEVGNGLYYTAEDAGALKAALLSIINNVQTRSTSFSAVASNSLQVRDAGATVIPRFKPARNKAQPWQGSLYRFNLASEKVLGCVPGGTPPITGDLNNDGDCNDTHLIDKENQSVIENDQGEFVRLSDPSVKAVPFWEAGSVLKPAAQPNNPSDPERTMRRWKTRKVFTIIDNPDAPDGKLDSKDTPIEFSVANAGKLREYLGISQNPLECEDLKAQLGRVSLTPTECAELIIQWYLGADIFAPLPPGETEPYDRPFFLQDIFHSAPVSVDPPISKFFCSFSTQCSQTLFSNLGAKNSQDYTDDVLTGDAYDMYVYKRGERDKIILVGSNGGMIHAFHNGSFLSKDTYTGMGTYDAGTGKELWAFVPPDMLPKMRPNLGKHGYFTDGTPMVRDVWIDGAGTEVPERDAIKQWDEYRTVAVVGSGRGGVHRFALDLTTLLSENFDLEPNKVNNVFKTPGVFLWMWPQPCDELSLQLGESFTNYAPMPPPLIPVAVEPATDNALSADNASPQPANPPIIATQEARERWVVLFNGGYDAFMSRGRGFAMVDIATGRTMWSFFHGDGKRRSEHLLYPFATGVTTQDIGEAIKPYQDADTLMDTATVGDFGGQMWVFRFWKPGKWDPNTQRISNWFAARTFRVSPDSGNTNSEEIRAPFTTMAVNAIQPGTGYMRTFIGTSDSQNLYDRGSVCRLSNPHACAVQGCTVKNDISIKRGNTLAWHSTAPFQGKALDVAQTQSTKQEVAGACGGVEAEVKWSYAGSCGYSSNGSIKYACTGNTSSWACAQPTNTWVTINFPKDAKPYGQYYYGFHSYGGPTRRFDKLPVNGQTVDDDGAADDFETNLMLTQSTLTNVSAFDNAGYENAATEAESAGPGWFIKYAQDNERTGNTGTLANGCMLWSSFEPSGASGAVCSTTGDNKARIYQADFATGRANCASSFFDEDSNKWQRYQTFTTVAVPPSFSTRLTMVNGQISLDLPLIAAGLKREGSAEQGVPTQELAKSDSAVKALYQIELDRKAHDCRHEGRNCDTP</sequence>
<gene>
    <name evidence="2" type="ORF">SAMN05443639_111152</name>
</gene>
<protein>
    <submittedName>
        <fullName evidence="2">Type IV pilus assembly protein PilY1</fullName>
    </submittedName>
</protein>
<feature type="signal peptide" evidence="1">
    <location>
        <begin position="1"/>
        <end position="26"/>
    </location>
</feature>
<accession>A0A1I0KJ14</accession>
<dbReference type="SUPFAM" id="SSF53300">
    <property type="entry name" value="vWA-like"/>
    <property type="match status" value="1"/>
</dbReference>
<dbReference type="EMBL" id="FOIJ01000011">
    <property type="protein sequence ID" value="SEU24913.1"/>
    <property type="molecule type" value="Genomic_DNA"/>
</dbReference>